<sequence length="400" mass="43924">MMCKLSMQGWRELARSRVGGCDTPRLQPTESRAHSLLPAAKTGVCGACAVLQDGTEARREGRRAGRRWGRELPGPLGCLVLARPPHSLAVDGPCEQGHQCGLADSSRTSSRMPTMAPPGSTRSIRQFKRRFSLQPSSFLGRDDGSSTPRGGHSPSIDECSAAKDIVTKHRHKIVVMGPTKSGKTSLISQFLYGSFPDRYKRTVEEMHHGEFDVAGVRLTLDILDTSGAQEFPAMRALSISSADAFILVYALDESEESFEEVRQLRDLILSTKGVSAVPIVVIGNKLDLVEDKESQVERETVESIVTLDWEHGYVQASAKDNKNVAKCFQELLNQAKVKYNLSPALRQRRRRQSLPAAPGSSPNHKPDKPLMTVMPPPMDAEKLEKIREAGGEKRNSCVIS</sequence>
<dbReference type="InterPro" id="IPR005225">
    <property type="entry name" value="Small_GTP-bd"/>
</dbReference>
<evidence type="ECO:0000256" key="1">
    <source>
        <dbReference type="ARBA" id="ARBA00004193"/>
    </source>
</evidence>
<dbReference type="Gene3D" id="3.40.50.300">
    <property type="entry name" value="P-loop containing nucleotide triphosphate hydrolases"/>
    <property type="match status" value="1"/>
</dbReference>
<dbReference type="GO" id="GO:0005886">
    <property type="term" value="C:plasma membrane"/>
    <property type="evidence" value="ECO:0007669"/>
    <property type="project" value="UniProtKB-SubCell"/>
</dbReference>
<feature type="region of interest" description="Disordered" evidence="10">
    <location>
        <begin position="101"/>
        <end position="122"/>
    </location>
</feature>
<feature type="region of interest" description="Disordered" evidence="10">
    <location>
        <begin position="347"/>
        <end position="400"/>
    </location>
</feature>
<dbReference type="PROSITE" id="PS51419">
    <property type="entry name" value="RAB"/>
    <property type="match status" value="1"/>
</dbReference>
<dbReference type="Proteomes" id="UP000494165">
    <property type="component" value="Unassembled WGS sequence"/>
</dbReference>
<keyword evidence="5" id="KW-0342">GTP-binding</keyword>
<evidence type="ECO:0000256" key="2">
    <source>
        <dbReference type="ARBA" id="ARBA00022475"/>
    </source>
</evidence>
<dbReference type="SMART" id="SM00173">
    <property type="entry name" value="RAS"/>
    <property type="match status" value="1"/>
</dbReference>
<dbReference type="PRINTS" id="PR00449">
    <property type="entry name" value="RASTRNSFRMNG"/>
</dbReference>
<evidence type="ECO:0000256" key="8">
    <source>
        <dbReference type="ARBA" id="ARBA00023289"/>
    </source>
</evidence>
<dbReference type="InterPro" id="IPR001806">
    <property type="entry name" value="Small_GTPase"/>
</dbReference>
<evidence type="ECO:0000256" key="3">
    <source>
        <dbReference type="ARBA" id="ARBA00022481"/>
    </source>
</evidence>
<accession>A0A8S1C7M2</accession>
<dbReference type="PANTHER" id="PTHR46149">
    <property type="entry name" value="MIP08469P"/>
    <property type="match status" value="1"/>
</dbReference>
<dbReference type="GO" id="GO:0003924">
    <property type="term" value="F:GTPase activity"/>
    <property type="evidence" value="ECO:0007669"/>
    <property type="project" value="InterPro"/>
</dbReference>
<keyword evidence="2" id="KW-1003">Cell membrane</keyword>
<dbReference type="EMBL" id="CADEPI010000013">
    <property type="protein sequence ID" value="CAB3363874.1"/>
    <property type="molecule type" value="Genomic_DNA"/>
</dbReference>
<dbReference type="SMART" id="SM00175">
    <property type="entry name" value="RAB"/>
    <property type="match status" value="1"/>
</dbReference>
<organism evidence="11 12">
    <name type="scientific">Cloeon dipterum</name>
    <dbReference type="NCBI Taxonomy" id="197152"/>
    <lineage>
        <taxon>Eukaryota</taxon>
        <taxon>Metazoa</taxon>
        <taxon>Ecdysozoa</taxon>
        <taxon>Arthropoda</taxon>
        <taxon>Hexapoda</taxon>
        <taxon>Insecta</taxon>
        <taxon>Pterygota</taxon>
        <taxon>Palaeoptera</taxon>
        <taxon>Ephemeroptera</taxon>
        <taxon>Pisciforma</taxon>
        <taxon>Baetidae</taxon>
        <taxon>Cloeon</taxon>
    </lineage>
</organism>
<comment type="caution">
    <text evidence="11">The sequence shown here is derived from an EMBL/GenBank/DDBJ whole genome shotgun (WGS) entry which is preliminary data.</text>
</comment>
<evidence type="ECO:0000256" key="7">
    <source>
        <dbReference type="ARBA" id="ARBA00023288"/>
    </source>
</evidence>
<evidence type="ECO:0000256" key="10">
    <source>
        <dbReference type="SAM" id="MobiDB-lite"/>
    </source>
</evidence>
<evidence type="ECO:0000256" key="6">
    <source>
        <dbReference type="ARBA" id="ARBA00023136"/>
    </source>
</evidence>
<keyword evidence="12" id="KW-1185">Reference proteome</keyword>
<name>A0A8S1C7M2_9INSE</name>
<dbReference type="InterPro" id="IPR027417">
    <property type="entry name" value="P-loop_NTPase"/>
</dbReference>
<dbReference type="InterPro" id="IPR052236">
    <property type="entry name" value="Small_GTPase_RasD"/>
</dbReference>
<evidence type="ECO:0000256" key="9">
    <source>
        <dbReference type="ARBA" id="ARBA00038061"/>
    </source>
</evidence>
<reference evidence="11 12" key="1">
    <citation type="submission" date="2020-04" db="EMBL/GenBank/DDBJ databases">
        <authorList>
            <person name="Alioto T."/>
            <person name="Alioto T."/>
            <person name="Gomez Garrido J."/>
        </authorList>
    </citation>
    <scope>NUCLEOTIDE SEQUENCE [LARGE SCALE GENOMIC DNA]</scope>
</reference>
<gene>
    <name evidence="11" type="ORF">CLODIP_2_CD09935</name>
</gene>
<comment type="similarity">
    <text evidence="9">Belongs to the small GTPase superfamily. RasD family.</text>
</comment>
<evidence type="ECO:0000256" key="5">
    <source>
        <dbReference type="ARBA" id="ARBA00023134"/>
    </source>
</evidence>
<dbReference type="Pfam" id="PF00071">
    <property type="entry name" value="Ras"/>
    <property type="match status" value="1"/>
</dbReference>
<dbReference type="NCBIfam" id="TIGR00231">
    <property type="entry name" value="small_GTP"/>
    <property type="match status" value="1"/>
</dbReference>
<feature type="region of interest" description="Disordered" evidence="10">
    <location>
        <begin position="135"/>
        <end position="157"/>
    </location>
</feature>
<keyword evidence="3" id="KW-0488">Methylation</keyword>
<keyword evidence="4" id="KW-0547">Nucleotide-binding</keyword>
<evidence type="ECO:0000313" key="11">
    <source>
        <dbReference type="EMBL" id="CAB3363874.1"/>
    </source>
</evidence>
<evidence type="ECO:0008006" key="13">
    <source>
        <dbReference type="Google" id="ProtNLM"/>
    </source>
</evidence>
<comment type="subcellular location">
    <subcellularLocation>
        <location evidence="1">Cell membrane</location>
        <topology evidence="1">Lipid-anchor</topology>
    </subcellularLocation>
</comment>
<dbReference type="PANTHER" id="PTHR46149:SF7">
    <property type="entry name" value="GTP-BINDING PROTEIN DI-RAS2"/>
    <property type="match status" value="1"/>
</dbReference>
<protein>
    <recommendedName>
        <fullName evidence="13">GTP-binding protein Rhes</fullName>
    </recommendedName>
</protein>
<dbReference type="SMART" id="SM00174">
    <property type="entry name" value="RHO"/>
    <property type="match status" value="1"/>
</dbReference>
<keyword evidence="7" id="KW-0449">Lipoprotein</keyword>
<keyword evidence="8" id="KW-0636">Prenylation</keyword>
<feature type="compositionally biased region" description="Basic and acidic residues" evidence="10">
    <location>
        <begin position="379"/>
        <end position="400"/>
    </location>
</feature>
<proteinExistence type="inferred from homology"/>
<dbReference type="SUPFAM" id="SSF52540">
    <property type="entry name" value="P-loop containing nucleoside triphosphate hydrolases"/>
    <property type="match status" value="1"/>
</dbReference>
<evidence type="ECO:0000313" key="12">
    <source>
        <dbReference type="Proteomes" id="UP000494165"/>
    </source>
</evidence>
<dbReference type="AlphaFoldDB" id="A0A8S1C7M2"/>
<dbReference type="FunFam" id="3.40.50.300:FF:000475">
    <property type="entry name" value="GTP-binding protein Rhes"/>
    <property type="match status" value="1"/>
</dbReference>
<evidence type="ECO:0000256" key="4">
    <source>
        <dbReference type="ARBA" id="ARBA00022741"/>
    </source>
</evidence>
<dbReference type="PROSITE" id="PS51421">
    <property type="entry name" value="RAS"/>
    <property type="match status" value="1"/>
</dbReference>
<dbReference type="GO" id="GO:0005525">
    <property type="term" value="F:GTP binding"/>
    <property type="evidence" value="ECO:0007669"/>
    <property type="project" value="UniProtKB-KW"/>
</dbReference>
<keyword evidence="6" id="KW-0472">Membrane</keyword>
<dbReference type="OrthoDB" id="265044at2759"/>